<protein>
    <recommendedName>
        <fullName evidence="1">DUF6440 domain-containing protein</fullName>
    </recommendedName>
</protein>
<dbReference type="Pfam" id="PF20037">
    <property type="entry name" value="DUF6440"/>
    <property type="match status" value="1"/>
</dbReference>
<reference evidence="3 4" key="1">
    <citation type="submission" date="2018-06" db="EMBL/GenBank/DDBJ databases">
        <authorList>
            <consortium name="Pathogen Informatics"/>
            <person name="Doyle S."/>
        </authorList>
    </citation>
    <scope>NUCLEOTIDE SEQUENCE [LARGE SCALE GENOMIC DNA]</scope>
    <source>
        <strain evidence="3 4">NCTC13076</strain>
    </source>
</reference>
<accession>A0A2X1XZU0</accession>
<dbReference type="EMBL" id="JAGZZP010000012">
    <property type="protein sequence ID" value="MBS6535456.1"/>
    <property type="molecule type" value="Genomic_DNA"/>
</dbReference>
<dbReference type="EMBL" id="UATM01000032">
    <property type="protein sequence ID" value="SPY48938.1"/>
    <property type="molecule type" value="Genomic_DNA"/>
</dbReference>
<evidence type="ECO:0000259" key="1">
    <source>
        <dbReference type="Pfam" id="PF20037"/>
    </source>
</evidence>
<organism evidence="3 4">
    <name type="scientific">Peptoniphilus harei</name>
    <dbReference type="NCBI Taxonomy" id="54005"/>
    <lineage>
        <taxon>Bacteria</taxon>
        <taxon>Bacillati</taxon>
        <taxon>Bacillota</taxon>
        <taxon>Tissierellia</taxon>
        <taxon>Tissierellales</taxon>
        <taxon>Peptoniphilaceae</taxon>
        <taxon>Peptoniphilus</taxon>
    </lineage>
</organism>
<reference evidence="2" key="2">
    <citation type="submission" date="2021-02" db="EMBL/GenBank/DDBJ databases">
        <title>Infant gut strain persistence is associated with maternal origin, phylogeny, and functional potential including surface adhesion and iron acquisition.</title>
        <authorList>
            <person name="Lou Y.C."/>
        </authorList>
    </citation>
    <scope>NUCLEOTIDE SEQUENCE</scope>
    <source>
        <strain evidence="2">L3_060_052G1_dasL3_060_052G1_concoct_1</strain>
    </source>
</reference>
<dbReference type="Proteomes" id="UP000250070">
    <property type="component" value="Unassembled WGS sequence"/>
</dbReference>
<name>A0A2X1XZU0_9FIRM</name>
<dbReference type="RefSeq" id="WP_112890478.1">
    <property type="nucleotide sequence ID" value="NZ_CP068103.1"/>
</dbReference>
<gene>
    <name evidence="2" type="ORF">KH327_06455</name>
    <name evidence="3" type="ORF">NCTC13076_02033</name>
</gene>
<dbReference type="GeneID" id="83861722"/>
<sequence length="71" mass="8142">MFKNKDDKRFIEIFKEGSLTEYMKILLDTETGVNYLYISAGYGMGITPLLDGEGKVIVSNQREIASYKERI</sequence>
<dbReference type="STRING" id="54005.HMPREF3229_00402"/>
<dbReference type="AlphaFoldDB" id="A0A2X1XZU0"/>
<dbReference type="OrthoDB" id="9135364at2"/>
<evidence type="ECO:0000313" key="3">
    <source>
        <dbReference type="EMBL" id="SPY48938.1"/>
    </source>
</evidence>
<proteinExistence type="predicted"/>
<dbReference type="InterPro" id="IPR045515">
    <property type="entry name" value="DUF6440"/>
</dbReference>
<feature type="domain" description="DUF6440" evidence="1">
    <location>
        <begin position="9"/>
        <end position="59"/>
    </location>
</feature>
<dbReference type="Proteomes" id="UP000748991">
    <property type="component" value="Unassembled WGS sequence"/>
</dbReference>
<evidence type="ECO:0000313" key="4">
    <source>
        <dbReference type="Proteomes" id="UP000250070"/>
    </source>
</evidence>
<evidence type="ECO:0000313" key="2">
    <source>
        <dbReference type="EMBL" id="MBS6535456.1"/>
    </source>
</evidence>